<dbReference type="SMART" id="SM00387">
    <property type="entry name" value="HATPase_c"/>
    <property type="match status" value="1"/>
</dbReference>
<dbReference type="Pfam" id="PF02518">
    <property type="entry name" value="HATPase_c"/>
    <property type="match status" value="1"/>
</dbReference>
<dbReference type="SUPFAM" id="SSF55785">
    <property type="entry name" value="PYP-like sensor domain (PAS domain)"/>
    <property type="match status" value="1"/>
</dbReference>
<evidence type="ECO:0000256" key="1">
    <source>
        <dbReference type="ARBA" id="ARBA00000085"/>
    </source>
</evidence>
<reference evidence="6 7" key="1">
    <citation type="submission" date="2016-02" db="EMBL/GenBank/DDBJ databases">
        <title>Complete Genome of H5569, the type strain of the newly described species Haematospirillium jordaniae.</title>
        <authorList>
            <person name="Nicholson A.C."/>
            <person name="Humrighouse B.W."/>
            <person name="Loparov V."/>
            <person name="McQuiston J.R."/>
        </authorList>
    </citation>
    <scope>NUCLEOTIDE SEQUENCE [LARGE SCALE GENOMIC DNA]</scope>
    <source>
        <strain evidence="6 7">H5569</strain>
    </source>
</reference>
<feature type="domain" description="Histidine kinase" evidence="5">
    <location>
        <begin position="353"/>
        <end position="588"/>
    </location>
</feature>
<dbReference type="Gene3D" id="1.10.287.130">
    <property type="match status" value="1"/>
</dbReference>
<dbReference type="Proteomes" id="UP000076066">
    <property type="component" value="Chromosome"/>
</dbReference>
<proteinExistence type="predicted"/>
<name>A0A143DE97_9PROT</name>
<dbReference type="SMART" id="SM00388">
    <property type="entry name" value="HisKA"/>
    <property type="match status" value="1"/>
</dbReference>
<evidence type="ECO:0000313" key="7">
    <source>
        <dbReference type="Proteomes" id="UP000076066"/>
    </source>
</evidence>
<dbReference type="STRING" id="1549855.AY555_06630"/>
<keyword evidence="3" id="KW-0597">Phosphoprotein</keyword>
<dbReference type="CDD" id="cd00082">
    <property type="entry name" value="HisKA"/>
    <property type="match status" value="1"/>
</dbReference>
<dbReference type="PANTHER" id="PTHR43065:SF47">
    <property type="match status" value="1"/>
</dbReference>
<evidence type="ECO:0000256" key="4">
    <source>
        <dbReference type="SAM" id="Coils"/>
    </source>
</evidence>
<dbReference type="InterPro" id="IPR005467">
    <property type="entry name" value="His_kinase_dom"/>
</dbReference>
<comment type="catalytic activity">
    <reaction evidence="1">
        <text>ATP + protein L-histidine = ADP + protein N-phospho-L-histidine.</text>
        <dbReference type="EC" id="2.7.13.3"/>
    </reaction>
</comment>
<accession>A0A143DE97</accession>
<dbReference type="InterPro" id="IPR003594">
    <property type="entry name" value="HATPase_dom"/>
</dbReference>
<feature type="coiled-coil region" evidence="4">
    <location>
        <begin position="314"/>
        <end position="344"/>
    </location>
</feature>
<dbReference type="InterPro" id="IPR036890">
    <property type="entry name" value="HATPase_C_sf"/>
</dbReference>
<evidence type="ECO:0000313" key="6">
    <source>
        <dbReference type="EMBL" id="AMW34909.1"/>
    </source>
</evidence>
<dbReference type="PROSITE" id="PS50109">
    <property type="entry name" value="HIS_KIN"/>
    <property type="match status" value="1"/>
</dbReference>
<dbReference type="GO" id="GO:0000155">
    <property type="term" value="F:phosphorelay sensor kinase activity"/>
    <property type="evidence" value="ECO:0007669"/>
    <property type="project" value="InterPro"/>
</dbReference>
<organism evidence="6 7">
    <name type="scientific">Haematospirillum jordaniae</name>
    <dbReference type="NCBI Taxonomy" id="1549855"/>
    <lineage>
        <taxon>Bacteria</taxon>
        <taxon>Pseudomonadati</taxon>
        <taxon>Pseudomonadota</taxon>
        <taxon>Alphaproteobacteria</taxon>
        <taxon>Rhodospirillales</taxon>
        <taxon>Novispirillaceae</taxon>
        <taxon>Haematospirillum</taxon>
    </lineage>
</organism>
<dbReference type="Gene3D" id="3.30.450.40">
    <property type="match status" value="1"/>
</dbReference>
<keyword evidence="4" id="KW-0175">Coiled coil</keyword>
<evidence type="ECO:0000256" key="2">
    <source>
        <dbReference type="ARBA" id="ARBA00012438"/>
    </source>
</evidence>
<gene>
    <name evidence="6" type="ORF">AY555_06630</name>
</gene>
<dbReference type="EMBL" id="CP014525">
    <property type="protein sequence ID" value="AMW34909.1"/>
    <property type="molecule type" value="Genomic_DNA"/>
</dbReference>
<dbReference type="InterPro" id="IPR003661">
    <property type="entry name" value="HisK_dim/P_dom"/>
</dbReference>
<dbReference type="Gene3D" id="3.30.565.10">
    <property type="entry name" value="Histidine kinase-like ATPase, C-terminal domain"/>
    <property type="match status" value="1"/>
</dbReference>
<dbReference type="SUPFAM" id="SSF55874">
    <property type="entry name" value="ATPase domain of HSP90 chaperone/DNA topoisomerase II/histidine kinase"/>
    <property type="match status" value="1"/>
</dbReference>
<dbReference type="AlphaFoldDB" id="A0A143DE97"/>
<protein>
    <recommendedName>
        <fullName evidence="2">histidine kinase</fullName>
        <ecNumber evidence="2">2.7.13.3</ecNumber>
    </recommendedName>
</protein>
<dbReference type="PANTHER" id="PTHR43065">
    <property type="entry name" value="SENSOR HISTIDINE KINASE"/>
    <property type="match status" value="1"/>
</dbReference>
<dbReference type="PRINTS" id="PR00344">
    <property type="entry name" value="BCTRLSENSOR"/>
</dbReference>
<dbReference type="InterPro" id="IPR004358">
    <property type="entry name" value="Sig_transdc_His_kin-like_C"/>
</dbReference>
<feature type="coiled-coil region" evidence="4">
    <location>
        <begin position="157"/>
        <end position="185"/>
    </location>
</feature>
<dbReference type="EC" id="2.7.13.3" evidence="2"/>
<dbReference type="Gene3D" id="3.30.450.20">
    <property type="entry name" value="PAS domain"/>
    <property type="match status" value="1"/>
</dbReference>
<keyword evidence="7" id="KW-1185">Reference proteome</keyword>
<dbReference type="Pfam" id="PF12860">
    <property type="entry name" value="PAS_7"/>
    <property type="match status" value="1"/>
</dbReference>
<dbReference type="InterPro" id="IPR029016">
    <property type="entry name" value="GAF-like_dom_sf"/>
</dbReference>
<dbReference type="InterPro" id="IPR035965">
    <property type="entry name" value="PAS-like_dom_sf"/>
</dbReference>
<evidence type="ECO:0000256" key="3">
    <source>
        <dbReference type="ARBA" id="ARBA00022553"/>
    </source>
</evidence>
<evidence type="ECO:0000259" key="5">
    <source>
        <dbReference type="PROSITE" id="PS50109"/>
    </source>
</evidence>
<dbReference type="SUPFAM" id="SSF55781">
    <property type="entry name" value="GAF domain-like"/>
    <property type="match status" value="1"/>
</dbReference>
<sequence>MQVVPRHSSISNGSFVEAARSMTELAVTSLEVEQAGIWLYNESRSELMCQDMYAPMEEGHGRCAPFQVSLLPDYIHDLDRQRLTILTMPEHRAPLSVMIKAGAISAQSQAHLGAHIYSNGRVIGLFGMTTETPRPTWSAEERAFATYLCDVLGTVWQAKLRREAEEELRLLNESLERQIEERTHQIQVQSALMEAVLNNISRGVGCFDADNQLALCNPQFLKILGLPARCSTIGTPLLSITQSGKSGQDLAPLPQAVQDEKGRYVPFSLALQRHNGHIVELEGIPMPHDIGGTVITCTDMTKRIQVEIEIRDAHHAAQTANAALRKSLEDLQRTQKELVESEKLASLGSLVSGIAHEINTPVGVGLTAASLLDESISELEACYEREDLDSETFENFMSGAKETIRMVLGNIERAAELVRSFKNIATNSSSEEIRKVNLKQHIKDVVVSLTPRIRQSGVRVETDIPDDISLSTHPGPLGQVMTNLVMNALTHAFPEKKDGNTVWIAARQETPGTGMAEITVSDNGTGVSPEHLPRLTEPFFTTKRGSGGTGLGLHIVYNIVTGALGGQMHYSSPPGEGLSFRIILPSLTPHEEGHVP</sequence>
<dbReference type="KEGG" id="hjo:AY555_06630"/>